<protein>
    <submittedName>
        <fullName evidence="1">Uncharacterized protein</fullName>
    </submittedName>
</protein>
<comment type="caution">
    <text evidence="1">The sequence shown here is derived from an EMBL/GenBank/DDBJ whole genome shotgun (WGS) entry which is preliminary data.</text>
</comment>
<evidence type="ECO:0000313" key="2">
    <source>
        <dbReference type="Proteomes" id="UP000826195"/>
    </source>
</evidence>
<organism evidence="1 2">
    <name type="scientific">Cotesia glomerata</name>
    <name type="common">Lepidopteran parasitic wasp</name>
    <name type="synonym">Apanteles glomeratus</name>
    <dbReference type="NCBI Taxonomy" id="32391"/>
    <lineage>
        <taxon>Eukaryota</taxon>
        <taxon>Metazoa</taxon>
        <taxon>Ecdysozoa</taxon>
        <taxon>Arthropoda</taxon>
        <taxon>Hexapoda</taxon>
        <taxon>Insecta</taxon>
        <taxon>Pterygota</taxon>
        <taxon>Neoptera</taxon>
        <taxon>Endopterygota</taxon>
        <taxon>Hymenoptera</taxon>
        <taxon>Apocrita</taxon>
        <taxon>Ichneumonoidea</taxon>
        <taxon>Braconidae</taxon>
        <taxon>Microgastrinae</taxon>
        <taxon>Cotesia</taxon>
    </lineage>
</organism>
<evidence type="ECO:0000313" key="1">
    <source>
        <dbReference type="EMBL" id="KAH0552619.1"/>
    </source>
</evidence>
<gene>
    <name evidence="1" type="ORF">KQX54_013352</name>
</gene>
<proteinExistence type="predicted"/>
<dbReference type="EMBL" id="JAHXZJ010001492">
    <property type="protein sequence ID" value="KAH0552619.1"/>
    <property type="molecule type" value="Genomic_DNA"/>
</dbReference>
<keyword evidence="2" id="KW-1185">Reference proteome</keyword>
<dbReference type="Proteomes" id="UP000826195">
    <property type="component" value="Unassembled WGS sequence"/>
</dbReference>
<dbReference type="AlphaFoldDB" id="A0AAV7IHA8"/>
<reference evidence="1 2" key="1">
    <citation type="journal article" date="2021" name="J. Hered.">
        <title>A chromosome-level genome assembly of the parasitoid wasp, Cotesia glomerata (Hymenoptera: Braconidae).</title>
        <authorList>
            <person name="Pinto B.J."/>
            <person name="Weis J.J."/>
            <person name="Gamble T."/>
            <person name="Ode P.J."/>
            <person name="Paul R."/>
            <person name="Zaspel J.M."/>
        </authorList>
    </citation>
    <scope>NUCLEOTIDE SEQUENCE [LARGE SCALE GENOMIC DNA]</scope>
    <source>
        <strain evidence="1">CgM1</strain>
    </source>
</reference>
<sequence>MLMTAKSSSAYSAGLTYFKRRFWPLNIQIPQTFITDFEISLVEFNSIYISTSKAACWLFISLLPGTHEEIQKIQSITVV</sequence>
<name>A0AAV7IHA8_COTGL</name>
<accession>A0AAV7IHA8</accession>